<feature type="signal peptide" evidence="7">
    <location>
        <begin position="1"/>
        <end position="25"/>
    </location>
</feature>
<organism evidence="9 10">
    <name type="scientific">Canavalia gladiata</name>
    <name type="common">Sword bean</name>
    <name type="synonym">Dolichos gladiatus</name>
    <dbReference type="NCBI Taxonomy" id="3824"/>
    <lineage>
        <taxon>Eukaryota</taxon>
        <taxon>Viridiplantae</taxon>
        <taxon>Streptophyta</taxon>
        <taxon>Embryophyta</taxon>
        <taxon>Tracheophyta</taxon>
        <taxon>Spermatophyta</taxon>
        <taxon>Magnoliopsida</taxon>
        <taxon>eudicotyledons</taxon>
        <taxon>Gunneridae</taxon>
        <taxon>Pentapetalae</taxon>
        <taxon>rosids</taxon>
        <taxon>fabids</taxon>
        <taxon>Fabales</taxon>
        <taxon>Fabaceae</taxon>
        <taxon>Papilionoideae</taxon>
        <taxon>50 kb inversion clade</taxon>
        <taxon>NPAAA clade</taxon>
        <taxon>indigoferoid/millettioid clade</taxon>
        <taxon>Phaseoleae</taxon>
        <taxon>Canavalia</taxon>
    </lineage>
</organism>
<dbReference type="PANTHER" id="PTHR32401:SF52">
    <property type="entry name" value="LECTIN 7"/>
    <property type="match status" value="1"/>
</dbReference>
<reference evidence="9 10" key="1">
    <citation type="submission" date="2024-01" db="EMBL/GenBank/DDBJ databases">
        <title>The genomes of 5 underutilized Papilionoideae crops provide insights into root nodulation and disease resistanc.</title>
        <authorList>
            <person name="Jiang F."/>
        </authorList>
    </citation>
    <scope>NUCLEOTIDE SEQUENCE [LARGE SCALE GENOMIC DNA]</scope>
    <source>
        <strain evidence="9">LVBAO_FW01</strain>
        <tissue evidence="9">Leaves</tissue>
    </source>
</reference>
<dbReference type="EMBL" id="JAYMYQ010000010">
    <property type="protein sequence ID" value="KAK7307280.1"/>
    <property type="molecule type" value="Genomic_DNA"/>
</dbReference>
<dbReference type="PROSITE" id="PS00307">
    <property type="entry name" value="LECTIN_LEGUME_BETA"/>
    <property type="match status" value="1"/>
</dbReference>
<evidence type="ECO:0000256" key="1">
    <source>
        <dbReference type="ARBA" id="ARBA00007606"/>
    </source>
</evidence>
<sequence length="267" mass="28643">MAIKISRSLLVIIISILMVAHNVKSASFNFPSFGPYTNYITFQGDAFASNGVVQLTKLGQGNNVPLPNSVGRASYTGPVHLWDVKSGQLAGFTTTFSFVVAPSSPGLFGDGISFFIAPFNSYIPQNSSGGFLGLFSADSAFNAYENQVVAVEFDSYGNSWDPVSSHIGIDINSIVSAKTVPWVNGNLVSPVTAFATVTYEPITKNLSAIVTYPQSQVYQNVSSSSLSFVIDLRTVLPEWVRIGFSGATGQLVEVHKILSWSFNSSLI</sequence>
<dbReference type="GO" id="GO:0046872">
    <property type="term" value="F:metal ion binding"/>
    <property type="evidence" value="ECO:0007669"/>
    <property type="project" value="UniProtKB-KW"/>
</dbReference>
<evidence type="ECO:0000259" key="8">
    <source>
        <dbReference type="Pfam" id="PF00139"/>
    </source>
</evidence>
<keyword evidence="5" id="KW-0465">Mannose-binding</keyword>
<comment type="caution">
    <text evidence="9">The sequence shown here is derived from an EMBL/GenBank/DDBJ whole genome shotgun (WGS) entry which is preliminary data.</text>
</comment>
<dbReference type="Gene3D" id="2.60.120.200">
    <property type="match status" value="1"/>
</dbReference>
<keyword evidence="4" id="KW-0106">Calcium</keyword>
<dbReference type="InterPro" id="IPR000985">
    <property type="entry name" value="Lectin_LegA_CS"/>
</dbReference>
<evidence type="ECO:0000256" key="6">
    <source>
        <dbReference type="ARBA" id="ARBA00023211"/>
    </source>
</evidence>
<dbReference type="PANTHER" id="PTHR32401">
    <property type="entry name" value="CONCANAVALIN A-LIKE LECTIN FAMILY PROTEIN"/>
    <property type="match status" value="1"/>
</dbReference>
<dbReference type="InterPro" id="IPR050258">
    <property type="entry name" value="Leguminous_Lectin"/>
</dbReference>
<feature type="domain" description="Legume lectin" evidence="8">
    <location>
        <begin position="26"/>
        <end position="265"/>
    </location>
</feature>
<protein>
    <recommendedName>
        <fullName evidence="8">Legume lectin domain-containing protein</fullName>
    </recommendedName>
</protein>
<dbReference type="FunFam" id="2.60.120.200:FF:000103">
    <property type="entry name" value="L-type lectin-domain containing receptor kinase IX.1"/>
    <property type="match status" value="1"/>
</dbReference>
<dbReference type="GO" id="GO:0005537">
    <property type="term" value="F:D-mannose binding"/>
    <property type="evidence" value="ECO:0007669"/>
    <property type="project" value="UniProtKB-KW"/>
</dbReference>
<dbReference type="InterPro" id="IPR016363">
    <property type="entry name" value="L-lectin"/>
</dbReference>
<evidence type="ECO:0000256" key="4">
    <source>
        <dbReference type="ARBA" id="ARBA00022837"/>
    </source>
</evidence>
<evidence type="ECO:0000313" key="10">
    <source>
        <dbReference type="Proteomes" id="UP001367508"/>
    </source>
</evidence>
<gene>
    <name evidence="9" type="ORF">VNO77_40198</name>
</gene>
<keyword evidence="3" id="KW-0430">Lectin</keyword>
<feature type="chain" id="PRO_5042943163" description="Legume lectin domain-containing protein" evidence="7">
    <location>
        <begin position="26"/>
        <end position="267"/>
    </location>
</feature>
<keyword evidence="6" id="KW-0464">Manganese</keyword>
<evidence type="ECO:0000256" key="5">
    <source>
        <dbReference type="ARBA" id="ARBA00023035"/>
    </source>
</evidence>
<dbReference type="CDD" id="cd06899">
    <property type="entry name" value="lectin_legume_LecRK_Arcelin_ConA"/>
    <property type="match status" value="1"/>
</dbReference>
<dbReference type="Proteomes" id="UP001367508">
    <property type="component" value="Unassembled WGS sequence"/>
</dbReference>
<dbReference type="InterPro" id="IPR001220">
    <property type="entry name" value="Legume_lectin_dom"/>
</dbReference>
<evidence type="ECO:0000313" key="9">
    <source>
        <dbReference type="EMBL" id="KAK7307280.1"/>
    </source>
</evidence>
<evidence type="ECO:0000256" key="7">
    <source>
        <dbReference type="SAM" id="SignalP"/>
    </source>
</evidence>
<comment type="similarity">
    <text evidence="1">Belongs to the leguminous lectin family.</text>
</comment>
<dbReference type="Pfam" id="PF00139">
    <property type="entry name" value="Lectin_legB"/>
    <property type="match status" value="1"/>
</dbReference>
<keyword evidence="10" id="KW-1185">Reference proteome</keyword>
<dbReference type="PIRSF" id="PIRSF002690">
    <property type="entry name" value="L-type_lectin_plant"/>
    <property type="match status" value="1"/>
</dbReference>
<evidence type="ECO:0000256" key="3">
    <source>
        <dbReference type="ARBA" id="ARBA00022734"/>
    </source>
</evidence>
<evidence type="ECO:0000256" key="2">
    <source>
        <dbReference type="ARBA" id="ARBA00022723"/>
    </source>
</evidence>
<keyword evidence="7" id="KW-0732">Signal</keyword>
<accession>A0AAN9PPG6</accession>
<dbReference type="InterPro" id="IPR019825">
    <property type="entry name" value="Lectin_legB_Mn/Ca_BS"/>
</dbReference>
<dbReference type="InterPro" id="IPR013320">
    <property type="entry name" value="ConA-like_dom_sf"/>
</dbReference>
<dbReference type="AlphaFoldDB" id="A0AAN9PPG6"/>
<keyword evidence="2" id="KW-0479">Metal-binding</keyword>
<proteinExistence type="inferred from homology"/>
<dbReference type="SUPFAM" id="SSF49899">
    <property type="entry name" value="Concanavalin A-like lectins/glucanases"/>
    <property type="match status" value="1"/>
</dbReference>
<name>A0AAN9PPG6_CANGL</name>
<dbReference type="PROSITE" id="PS00308">
    <property type="entry name" value="LECTIN_LEGUME_ALPHA"/>
    <property type="match status" value="1"/>
</dbReference>